<evidence type="ECO:0000256" key="2">
    <source>
        <dbReference type="ARBA" id="ARBA00009054"/>
    </source>
</evidence>
<dbReference type="GO" id="GO:0006457">
    <property type="term" value="P:protein folding"/>
    <property type="evidence" value="ECO:0007669"/>
    <property type="project" value="InterPro"/>
</dbReference>
<dbReference type="Gene3D" id="3.90.20.20">
    <property type="match status" value="1"/>
</dbReference>
<dbReference type="GO" id="GO:0042803">
    <property type="term" value="F:protein homodimerization activity"/>
    <property type="evidence" value="ECO:0007669"/>
    <property type="project" value="InterPro"/>
</dbReference>
<dbReference type="PRINTS" id="PR00773">
    <property type="entry name" value="GRPEPROTEIN"/>
</dbReference>
<dbReference type="NCBIfam" id="NF010748">
    <property type="entry name" value="PRK14150.1"/>
    <property type="match status" value="1"/>
</dbReference>
<organism evidence="8">
    <name type="scientific">hydrothermal vent metagenome</name>
    <dbReference type="NCBI Taxonomy" id="652676"/>
    <lineage>
        <taxon>unclassified sequences</taxon>
        <taxon>metagenomes</taxon>
        <taxon>ecological metagenomes</taxon>
    </lineage>
</organism>
<dbReference type="InterPro" id="IPR009012">
    <property type="entry name" value="GrpE_head"/>
</dbReference>
<dbReference type="GO" id="GO:0051082">
    <property type="term" value="F:unfolded protein binding"/>
    <property type="evidence" value="ECO:0007669"/>
    <property type="project" value="TreeGrafter"/>
</dbReference>
<evidence type="ECO:0000256" key="7">
    <source>
        <dbReference type="SAM" id="Coils"/>
    </source>
</evidence>
<dbReference type="Pfam" id="PF01025">
    <property type="entry name" value="GrpE"/>
    <property type="match status" value="1"/>
</dbReference>
<dbReference type="GO" id="GO:0005829">
    <property type="term" value="C:cytosol"/>
    <property type="evidence" value="ECO:0007669"/>
    <property type="project" value="TreeGrafter"/>
</dbReference>
<reference evidence="8" key="1">
    <citation type="submission" date="2018-06" db="EMBL/GenBank/DDBJ databases">
        <authorList>
            <person name="Zhirakovskaya E."/>
        </authorList>
    </citation>
    <scope>NUCLEOTIDE SEQUENCE</scope>
</reference>
<proteinExistence type="inferred from homology"/>
<dbReference type="PANTHER" id="PTHR21237">
    <property type="entry name" value="GRPE PROTEIN"/>
    <property type="match status" value="1"/>
</dbReference>
<dbReference type="EMBL" id="UOFB01000092">
    <property type="protein sequence ID" value="VAW45591.1"/>
    <property type="molecule type" value="Genomic_DNA"/>
</dbReference>
<evidence type="ECO:0000256" key="4">
    <source>
        <dbReference type="ARBA" id="ARBA00022490"/>
    </source>
</evidence>
<evidence type="ECO:0000256" key="5">
    <source>
        <dbReference type="ARBA" id="ARBA00023016"/>
    </source>
</evidence>
<dbReference type="SUPFAM" id="SSF58014">
    <property type="entry name" value="Coiled-coil domain of nucleotide exchange factor GrpE"/>
    <property type="match status" value="1"/>
</dbReference>
<keyword evidence="6" id="KW-0143">Chaperone</keyword>
<comment type="subcellular location">
    <subcellularLocation>
        <location evidence="1">Cytoplasm</location>
    </subcellularLocation>
</comment>
<feature type="coiled-coil region" evidence="7">
    <location>
        <begin position="41"/>
        <end position="75"/>
    </location>
</feature>
<keyword evidence="4" id="KW-0963">Cytoplasm</keyword>
<comment type="subunit">
    <text evidence="3">Homodimer.</text>
</comment>
<dbReference type="GO" id="GO:0000774">
    <property type="term" value="F:adenyl-nucleotide exchange factor activity"/>
    <property type="evidence" value="ECO:0007669"/>
    <property type="project" value="InterPro"/>
</dbReference>
<gene>
    <name evidence="8" type="ORF">MNBD_GAMMA04-1336</name>
</gene>
<accession>A0A3B0VRQ3</accession>
<dbReference type="CDD" id="cd00446">
    <property type="entry name" value="GrpE"/>
    <property type="match status" value="1"/>
</dbReference>
<dbReference type="GO" id="GO:0051087">
    <property type="term" value="F:protein-folding chaperone binding"/>
    <property type="evidence" value="ECO:0007669"/>
    <property type="project" value="InterPro"/>
</dbReference>
<sequence length="194" mass="21980">MAESKKTEQPVEQMNEEHIPTVEETLDASDEALEQAQEAVSEDVEALLAELRSEAEKHKDMALRIQADMENLRRRTRLDVENAHKYALDKFVNALIPAMDSMEMGMEAASKEEASIESIREGIDMTFKQLLDVLAEFNVERIDPKGEKFDPQQHEAMTMIPSPDHESNTVVDVIQKGYSLNERLVRAARVIVAQ</sequence>
<name>A0A3B0VRQ3_9ZZZZ</name>
<dbReference type="NCBIfam" id="NF010738">
    <property type="entry name" value="PRK14140.1"/>
    <property type="match status" value="1"/>
</dbReference>
<evidence type="ECO:0000256" key="6">
    <source>
        <dbReference type="ARBA" id="ARBA00023186"/>
    </source>
</evidence>
<dbReference type="HAMAP" id="MF_01151">
    <property type="entry name" value="GrpE"/>
    <property type="match status" value="1"/>
</dbReference>
<dbReference type="InterPro" id="IPR000740">
    <property type="entry name" value="GrpE"/>
</dbReference>
<dbReference type="SUPFAM" id="SSF51064">
    <property type="entry name" value="Head domain of nucleotide exchange factor GrpE"/>
    <property type="match status" value="1"/>
</dbReference>
<comment type="similarity">
    <text evidence="2">Belongs to the GrpE family.</text>
</comment>
<evidence type="ECO:0000256" key="3">
    <source>
        <dbReference type="ARBA" id="ARBA00011738"/>
    </source>
</evidence>
<keyword evidence="7" id="KW-0175">Coiled coil</keyword>
<dbReference type="AlphaFoldDB" id="A0A3B0VRQ3"/>
<evidence type="ECO:0000256" key="1">
    <source>
        <dbReference type="ARBA" id="ARBA00004496"/>
    </source>
</evidence>
<dbReference type="NCBIfam" id="NF010737">
    <property type="entry name" value="PRK14139.1"/>
    <property type="match status" value="1"/>
</dbReference>
<dbReference type="InterPro" id="IPR013805">
    <property type="entry name" value="GrpE_CC"/>
</dbReference>
<protein>
    <submittedName>
        <fullName evidence="8">Heat shock protein GrpE</fullName>
    </submittedName>
</protein>
<dbReference type="PROSITE" id="PS01071">
    <property type="entry name" value="GRPE"/>
    <property type="match status" value="1"/>
</dbReference>
<keyword evidence="5 8" id="KW-0346">Stress response</keyword>
<dbReference type="PANTHER" id="PTHR21237:SF23">
    <property type="entry name" value="GRPE PROTEIN HOMOLOG, MITOCHONDRIAL"/>
    <property type="match status" value="1"/>
</dbReference>
<evidence type="ECO:0000313" key="8">
    <source>
        <dbReference type="EMBL" id="VAW45591.1"/>
    </source>
</evidence>
<dbReference type="Gene3D" id="2.30.22.10">
    <property type="entry name" value="Head domain of nucleotide exchange factor GrpE"/>
    <property type="match status" value="1"/>
</dbReference>
<dbReference type="FunFam" id="2.30.22.10:FF:000001">
    <property type="entry name" value="Protein GrpE"/>
    <property type="match status" value="1"/>
</dbReference>